<dbReference type="AlphaFoldDB" id="A0A8J4GZ92"/>
<evidence type="ECO:0000313" key="2">
    <source>
        <dbReference type="Proteomes" id="UP000677918"/>
    </source>
</evidence>
<accession>A0A8J4GZ92</accession>
<keyword evidence="2" id="KW-1185">Reference proteome</keyword>
<gene>
    <name evidence="1" type="ORF">XYCOK13_08060</name>
</gene>
<proteinExistence type="predicted"/>
<dbReference type="Proteomes" id="UP000677918">
    <property type="component" value="Unassembled WGS sequence"/>
</dbReference>
<dbReference type="EMBL" id="BOVK01000011">
    <property type="protein sequence ID" value="GIQ67982.1"/>
    <property type="molecule type" value="Genomic_DNA"/>
</dbReference>
<dbReference type="RefSeq" id="WP_213410603.1">
    <property type="nucleotide sequence ID" value="NZ_BOVK01000011.1"/>
</dbReference>
<protein>
    <submittedName>
        <fullName evidence="1">Uncharacterized protein</fullName>
    </submittedName>
</protein>
<name>A0A8J4GZ92_9BACL</name>
<reference evidence="1" key="1">
    <citation type="submission" date="2021-04" db="EMBL/GenBank/DDBJ databases">
        <title>Draft genome sequence of Xylanibacillus composti strain K13.</title>
        <authorList>
            <person name="Uke A."/>
            <person name="Chhe C."/>
            <person name="Baramee S."/>
            <person name="Kosugi A."/>
        </authorList>
    </citation>
    <scope>NUCLEOTIDE SEQUENCE</scope>
    <source>
        <strain evidence="1">K13</strain>
    </source>
</reference>
<organism evidence="1 2">
    <name type="scientific">Xylanibacillus composti</name>
    <dbReference type="NCBI Taxonomy" id="1572762"/>
    <lineage>
        <taxon>Bacteria</taxon>
        <taxon>Bacillati</taxon>
        <taxon>Bacillota</taxon>
        <taxon>Bacilli</taxon>
        <taxon>Bacillales</taxon>
        <taxon>Paenibacillaceae</taxon>
        <taxon>Xylanibacillus</taxon>
    </lineage>
</organism>
<evidence type="ECO:0000313" key="1">
    <source>
        <dbReference type="EMBL" id="GIQ67982.1"/>
    </source>
</evidence>
<comment type="caution">
    <text evidence="1">The sequence shown here is derived from an EMBL/GenBank/DDBJ whole genome shotgun (WGS) entry which is preliminary data.</text>
</comment>
<sequence>MKLAEYVRPAIDIQIPQGKRPGYYAQFVKELAGNACLYDRDKELLIAQDEHQLQDICRVVDRYAFPYEAMQVLELPGNSEFGRYADDYGFHSRSERMYLYLDHIYAFQLIGGEWTQARFQIDEYLLAAVHEEQSPIWIVPAEHQDLMTGIAKAYGCKLVPALT</sequence>